<dbReference type="InterPro" id="IPR016064">
    <property type="entry name" value="NAD/diacylglycerol_kinase_sf"/>
</dbReference>
<dbReference type="Pfam" id="PF00781">
    <property type="entry name" value="DAGK_cat"/>
    <property type="match status" value="1"/>
</dbReference>
<evidence type="ECO:0000313" key="11">
    <source>
        <dbReference type="Proteomes" id="UP000516052"/>
    </source>
</evidence>
<keyword evidence="6" id="KW-0067">ATP-binding</keyword>
<evidence type="ECO:0000256" key="3">
    <source>
        <dbReference type="ARBA" id="ARBA00022679"/>
    </source>
</evidence>
<keyword evidence="7" id="KW-0594">Phospholipid biosynthesis</keyword>
<keyword evidence="7" id="KW-0444">Lipid biosynthesis</keyword>
<name>A0A7H0I848_9ACTN</name>
<dbReference type="GO" id="GO:0004143">
    <property type="term" value="F:ATP-dependent diacylglycerol kinase activity"/>
    <property type="evidence" value="ECO:0007669"/>
    <property type="project" value="TreeGrafter"/>
</dbReference>
<dbReference type="Proteomes" id="UP000516052">
    <property type="component" value="Chromosome"/>
</dbReference>
<dbReference type="GO" id="GO:0005886">
    <property type="term" value="C:plasma membrane"/>
    <property type="evidence" value="ECO:0007669"/>
    <property type="project" value="TreeGrafter"/>
</dbReference>
<dbReference type="Gene3D" id="2.60.200.40">
    <property type="match status" value="1"/>
</dbReference>
<evidence type="ECO:0000313" key="10">
    <source>
        <dbReference type="EMBL" id="QNP68964.1"/>
    </source>
</evidence>
<evidence type="ECO:0000256" key="6">
    <source>
        <dbReference type="ARBA" id="ARBA00022840"/>
    </source>
</evidence>
<evidence type="ECO:0000256" key="7">
    <source>
        <dbReference type="ARBA" id="ARBA00023209"/>
    </source>
</evidence>
<dbReference type="RefSeq" id="WP_187746003.1">
    <property type="nucleotide sequence ID" value="NZ_CP060828.1"/>
</dbReference>
<dbReference type="PANTHER" id="PTHR12358">
    <property type="entry name" value="SPHINGOSINE KINASE"/>
    <property type="match status" value="1"/>
</dbReference>
<dbReference type="EMBL" id="CP060828">
    <property type="protein sequence ID" value="QNP68964.1"/>
    <property type="molecule type" value="Genomic_DNA"/>
</dbReference>
<dbReference type="Pfam" id="PF19279">
    <property type="entry name" value="YegS_C"/>
    <property type="match status" value="1"/>
</dbReference>
<evidence type="ECO:0000256" key="1">
    <source>
        <dbReference type="ARBA" id="ARBA00001946"/>
    </source>
</evidence>
<dbReference type="InterPro" id="IPR017438">
    <property type="entry name" value="ATP-NAD_kinase_N"/>
</dbReference>
<evidence type="ECO:0000259" key="9">
    <source>
        <dbReference type="PROSITE" id="PS50146"/>
    </source>
</evidence>
<proteinExistence type="inferred from homology"/>
<keyword evidence="8" id="KW-1208">Phospholipid metabolism</keyword>
<dbReference type="Gene3D" id="3.40.50.10330">
    <property type="entry name" value="Probable inorganic polyphosphate/atp-NAD kinase, domain 1"/>
    <property type="match status" value="1"/>
</dbReference>
<comment type="cofactor">
    <cofactor evidence="1">
        <name>Mg(2+)</name>
        <dbReference type="ChEBI" id="CHEBI:18420"/>
    </cofactor>
</comment>
<accession>A0A7H0I848</accession>
<keyword evidence="3" id="KW-0808">Transferase</keyword>
<evidence type="ECO:0000256" key="4">
    <source>
        <dbReference type="ARBA" id="ARBA00022741"/>
    </source>
</evidence>
<dbReference type="KEGG" id="sroi:IAG44_05540"/>
<dbReference type="SUPFAM" id="SSF111331">
    <property type="entry name" value="NAD kinase/diacylglycerol kinase-like"/>
    <property type="match status" value="1"/>
</dbReference>
<dbReference type="GO" id="GO:0005524">
    <property type="term" value="F:ATP binding"/>
    <property type="evidence" value="ECO:0007669"/>
    <property type="project" value="UniProtKB-KW"/>
</dbReference>
<evidence type="ECO:0000256" key="5">
    <source>
        <dbReference type="ARBA" id="ARBA00022777"/>
    </source>
</evidence>
<reference evidence="10 11" key="1">
    <citation type="submission" date="2020-08" db="EMBL/GenBank/DDBJ databases">
        <title>A novel species.</title>
        <authorList>
            <person name="Gao J."/>
        </authorList>
    </citation>
    <scope>NUCLEOTIDE SEQUENCE [LARGE SCALE GENOMIC DNA]</scope>
    <source>
        <strain evidence="10 11">CRXT-G-22</strain>
    </source>
</reference>
<dbReference type="InterPro" id="IPR045540">
    <property type="entry name" value="YegS/DAGK_C"/>
</dbReference>
<keyword evidence="4" id="KW-0547">Nucleotide-binding</keyword>
<dbReference type="AlphaFoldDB" id="A0A7H0I848"/>
<evidence type="ECO:0000256" key="8">
    <source>
        <dbReference type="ARBA" id="ARBA00023264"/>
    </source>
</evidence>
<evidence type="ECO:0000256" key="2">
    <source>
        <dbReference type="ARBA" id="ARBA00005983"/>
    </source>
</evidence>
<organism evidence="10 11">
    <name type="scientific">Streptomyces roseirectus</name>
    <dbReference type="NCBI Taxonomy" id="2768066"/>
    <lineage>
        <taxon>Bacteria</taxon>
        <taxon>Bacillati</taxon>
        <taxon>Actinomycetota</taxon>
        <taxon>Actinomycetes</taxon>
        <taxon>Kitasatosporales</taxon>
        <taxon>Streptomycetaceae</taxon>
        <taxon>Streptomyces</taxon>
    </lineage>
</organism>
<feature type="domain" description="DAGKc" evidence="9">
    <location>
        <begin position="3"/>
        <end position="152"/>
    </location>
</feature>
<keyword evidence="11" id="KW-1185">Reference proteome</keyword>
<keyword evidence="7" id="KW-0443">Lipid metabolism</keyword>
<comment type="similarity">
    <text evidence="2">Belongs to the diacylglycerol/lipid kinase family.</text>
</comment>
<dbReference type="GO" id="GO:0008654">
    <property type="term" value="P:phospholipid biosynthetic process"/>
    <property type="evidence" value="ECO:0007669"/>
    <property type="project" value="UniProtKB-KW"/>
</dbReference>
<dbReference type="PROSITE" id="PS50146">
    <property type="entry name" value="DAGK"/>
    <property type="match status" value="1"/>
</dbReference>
<protein>
    <submittedName>
        <fullName evidence="10">Diacylglycerol kinase</fullName>
    </submittedName>
</protein>
<sequence length="323" mass="32999">MSDPFTSALVIANPASGTYPPGAAETVRRRLADAGLAAALALTEHPGHARALAAGALTPGGPDLVVAVGGDGTAHEVACGLLTDADTGTTAGSGPGPLPHSGRSPALLTLPTGTGNSFHREIWADLPWRASLERAATAPHVRAIDLARVAENGVPAVLGASTGVVAQSLVTARGIAEAGRDRYEKAVAAALHAFTPYPGRVLVDGEVVQQGPTVFVDVGGGRYRGGRFRLLPHSVMDDGLLDVCVVGTALPLRDLPALARDGSHVGREGVVYARGRSVVVERTDGRPLVFECDGDVLAPARERFTLDVLPGALRVVGPPPGGH</sequence>
<dbReference type="PANTHER" id="PTHR12358:SF106">
    <property type="entry name" value="LIPID KINASE YEGS"/>
    <property type="match status" value="1"/>
</dbReference>
<dbReference type="InterPro" id="IPR050187">
    <property type="entry name" value="Lipid_Phosphate_FormReg"/>
</dbReference>
<keyword evidence="5 10" id="KW-0418">Kinase</keyword>
<gene>
    <name evidence="10" type="ORF">IAG44_05540</name>
</gene>
<dbReference type="InterPro" id="IPR001206">
    <property type="entry name" value="Diacylglycerol_kinase_cat_dom"/>
</dbReference>